<gene>
    <name evidence="2" type="ORF">CNMCM5623_007511</name>
    <name evidence="3" type="ORF">CNMCM7691_000754</name>
</gene>
<evidence type="ECO:0000313" key="4">
    <source>
        <dbReference type="Proteomes" id="UP000641853"/>
    </source>
</evidence>
<dbReference type="EMBL" id="JACBAE010001402">
    <property type="protein sequence ID" value="KAF7155440.1"/>
    <property type="molecule type" value="Genomic_DNA"/>
</dbReference>
<evidence type="ECO:0000256" key="1">
    <source>
        <dbReference type="SAM" id="SignalP"/>
    </source>
</evidence>
<feature type="chain" id="PRO_5036266842" evidence="1">
    <location>
        <begin position="20"/>
        <end position="113"/>
    </location>
</feature>
<dbReference type="AlphaFoldDB" id="A0A8H6UJL3"/>
<feature type="signal peptide" evidence="1">
    <location>
        <begin position="1"/>
        <end position="19"/>
    </location>
</feature>
<accession>A0A8H6UJL3</accession>
<evidence type="ECO:0000313" key="2">
    <source>
        <dbReference type="EMBL" id="KAF7155440.1"/>
    </source>
</evidence>
<name>A0A8H6UJL3_9EURO</name>
<protein>
    <submittedName>
        <fullName evidence="2">Uncharacterized protein</fullName>
    </submittedName>
</protein>
<dbReference type="Proteomes" id="UP000641853">
    <property type="component" value="Unassembled WGS sequence"/>
</dbReference>
<dbReference type="OrthoDB" id="4450725at2759"/>
<dbReference type="Proteomes" id="UP000654922">
    <property type="component" value="Unassembled WGS sequence"/>
</dbReference>
<reference evidence="2" key="1">
    <citation type="submission" date="2020-06" db="EMBL/GenBank/DDBJ databases">
        <title>Draft genome sequences of strains closely related to Aspergillus parafelis and Aspergillus hiratsukae.</title>
        <authorList>
            <person name="Dos Santos R.A.C."/>
            <person name="Rivero-Menendez O."/>
            <person name="Steenwyk J.L."/>
            <person name="Mead M.E."/>
            <person name="Goldman G.H."/>
            <person name="Alastruey-Izquierdo A."/>
            <person name="Rokas A."/>
        </authorList>
    </citation>
    <scope>NUCLEOTIDE SEQUENCE</scope>
    <source>
        <strain evidence="2">CNM-CM5623</strain>
        <strain evidence="3">CNM-CM7691</strain>
    </source>
</reference>
<evidence type="ECO:0000313" key="5">
    <source>
        <dbReference type="Proteomes" id="UP000654922"/>
    </source>
</evidence>
<dbReference type="EMBL" id="JACBAG010001809">
    <property type="protein sequence ID" value="KAF7181535.1"/>
    <property type="molecule type" value="Genomic_DNA"/>
</dbReference>
<keyword evidence="1" id="KW-0732">Signal</keyword>
<proteinExistence type="predicted"/>
<sequence>MHISSAILSVLTAATLVSAGDWGFTGFTDIDCKGDGPVGFGDQKAYGCTNLGTRATIKSVKGDVEGFEIVLYPEENCKGNYHQVIRDSNTCSSAGRGDFPQIKSFEVYTGTPF</sequence>
<organism evidence="2 5">
    <name type="scientific">Aspergillus felis</name>
    <dbReference type="NCBI Taxonomy" id="1287682"/>
    <lineage>
        <taxon>Eukaryota</taxon>
        <taxon>Fungi</taxon>
        <taxon>Dikarya</taxon>
        <taxon>Ascomycota</taxon>
        <taxon>Pezizomycotina</taxon>
        <taxon>Eurotiomycetes</taxon>
        <taxon>Eurotiomycetidae</taxon>
        <taxon>Eurotiales</taxon>
        <taxon>Aspergillaceae</taxon>
        <taxon>Aspergillus</taxon>
        <taxon>Aspergillus subgen. Fumigati</taxon>
    </lineage>
</organism>
<comment type="caution">
    <text evidence="2">The sequence shown here is derived from an EMBL/GenBank/DDBJ whole genome shotgun (WGS) entry which is preliminary data.</text>
</comment>
<keyword evidence="4" id="KW-1185">Reference proteome</keyword>
<evidence type="ECO:0000313" key="3">
    <source>
        <dbReference type="EMBL" id="KAF7181535.1"/>
    </source>
</evidence>